<dbReference type="STRING" id="758825.SAMN02982985_00411"/>
<dbReference type="RefSeq" id="WP_093382927.1">
    <property type="nucleotide sequence ID" value="NZ_FOTW01000004.1"/>
</dbReference>
<dbReference type="CDD" id="cd03205">
    <property type="entry name" value="GST_C_6"/>
    <property type="match status" value="1"/>
</dbReference>
<dbReference type="OrthoDB" id="8634103at2"/>
<proteinExistence type="predicted"/>
<keyword evidence="3" id="KW-1185">Reference proteome</keyword>
<dbReference type="AlphaFoldDB" id="A0A1I4I3V8"/>
<evidence type="ECO:0000313" key="2">
    <source>
        <dbReference type="EMBL" id="SFL48481.1"/>
    </source>
</evidence>
<dbReference type="EMBL" id="FOTW01000004">
    <property type="protein sequence ID" value="SFL48481.1"/>
    <property type="molecule type" value="Genomic_DNA"/>
</dbReference>
<dbReference type="Gene3D" id="3.40.30.10">
    <property type="entry name" value="Glutaredoxin"/>
    <property type="match status" value="1"/>
</dbReference>
<evidence type="ECO:0000313" key="3">
    <source>
        <dbReference type="Proteomes" id="UP000199470"/>
    </source>
</evidence>
<reference evidence="2 3" key="1">
    <citation type="submission" date="2016-10" db="EMBL/GenBank/DDBJ databases">
        <authorList>
            <person name="de Groot N.N."/>
        </authorList>
    </citation>
    <scope>NUCLEOTIDE SEQUENCE [LARGE SCALE GENOMIC DNA]</scope>
    <source>
        <strain evidence="2 3">ATCC 43154</strain>
    </source>
</reference>
<dbReference type="GO" id="GO:0004364">
    <property type="term" value="F:glutathione transferase activity"/>
    <property type="evidence" value="ECO:0007669"/>
    <property type="project" value="TreeGrafter"/>
</dbReference>
<gene>
    <name evidence="2" type="ORF">SAMN02982985_00411</name>
</gene>
<dbReference type="InterPro" id="IPR004045">
    <property type="entry name" value="Glutathione_S-Trfase_N"/>
</dbReference>
<name>A0A1I4I3V8_9BURK</name>
<evidence type="ECO:0000259" key="1">
    <source>
        <dbReference type="PROSITE" id="PS50404"/>
    </source>
</evidence>
<dbReference type="SUPFAM" id="SSF52833">
    <property type="entry name" value="Thioredoxin-like"/>
    <property type="match status" value="1"/>
</dbReference>
<protein>
    <submittedName>
        <fullName evidence="2">Glutathione S-transferase</fullName>
    </submittedName>
</protein>
<accession>A0A1I4I3V8</accession>
<organism evidence="2 3">
    <name type="scientific">Rugamonas rubra</name>
    <dbReference type="NCBI Taxonomy" id="758825"/>
    <lineage>
        <taxon>Bacteria</taxon>
        <taxon>Pseudomonadati</taxon>
        <taxon>Pseudomonadota</taxon>
        <taxon>Betaproteobacteria</taxon>
        <taxon>Burkholderiales</taxon>
        <taxon>Oxalobacteraceae</taxon>
        <taxon>Telluria group</taxon>
        <taxon>Rugamonas</taxon>
    </lineage>
</organism>
<dbReference type="GO" id="GO:0016034">
    <property type="term" value="F:maleylacetoacetate isomerase activity"/>
    <property type="evidence" value="ECO:0007669"/>
    <property type="project" value="TreeGrafter"/>
</dbReference>
<keyword evidence="2" id="KW-0808">Transferase</keyword>
<dbReference type="PROSITE" id="PS50404">
    <property type="entry name" value="GST_NTER"/>
    <property type="match status" value="1"/>
</dbReference>
<dbReference type="PANTHER" id="PTHR42673">
    <property type="entry name" value="MALEYLACETOACETATE ISOMERASE"/>
    <property type="match status" value="1"/>
</dbReference>
<feature type="domain" description="GST N-terminal" evidence="1">
    <location>
        <begin position="1"/>
        <end position="78"/>
    </location>
</feature>
<sequence>MKLIGMLDSPYVRRVAICLKLLKLDFEHQSISVFSTYEQFKQINPVVKAPTLVLDNGQILMDSTLIIDYLAHLTPAGAKLQPEGAEARLRACRLTGLALAAAEKAVQIVYEHKRPEDKQYTPWLARVSEQLLAACGALEADLTTAPLPTPGQPFGNTEVTIAVAWNFIQMMMPTLVAADHFPQLKAFSALAEQRDEFIGTPAE</sequence>
<dbReference type="CDD" id="cd00570">
    <property type="entry name" value="GST_N_family"/>
    <property type="match status" value="1"/>
</dbReference>
<dbReference type="Gene3D" id="1.20.1050.10">
    <property type="match status" value="1"/>
</dbReference>
<dbReference type="Proteomes" id="UP000199470">
    <property type="component" value="Unassembled WGS sequence"/>
</dbReference>
<dbReference type="GO" id="GO:0006749">
    <property type="term" value="P:glutathione metabolic process"/>
    <property type="evidence" value="ECO:0007669"/>
    <property type="project" value="TreeGrafter"/>
</dbReference>
<dbReference type="Pfam" id="PF13417">
    <property type="entry name" value="GST_N_3"/>
    <property type="match status" value="1"/>
</dbReference>
<dbReference type="GO" id="GO:0006559">
    <property type="term" value="P:L-phenylalanine catabolic process"/>
    <property type="evidence" value="ECO:0007669"/>
    <property type="project" value="TreeGrafter"/>
</dbReference>
<dbReference type="InterPro" id="IPR036249">
    <property type="entry name" value="Thioredoxin-like_sf"/>
</dbReference>
<dbReference type="PANTHER" id="PTHR42673:SF21">
    <property type="entry name" value="GLUTATHIONE S-TRANSFERASE YFCF"/>
    <property type="match status" value="1"/>
</dbReference>